<sequence>MKDDIFILIESHRLELTYVEEIIANYFISKKAPLNIDKLAQTLVVSKASITRFAKKIGLDNYKELMFLYNLSLDKKEEPSISSVVTAIYHALATRSDNTYSEVEVDKLCALIKEHNIIHFFGKGFNSYTGADFSFKFSRFGKYVRVISEEKSILMSAEFAREGEMIIVASLRGVDNNLLEAMMITKGKNIPIALITSNPNSHLIKQADITLISAGLTHEESTGNISPQIPILIQLDILYERYLHLFSDSVKKWIKSEEILHKNKKG</sequence>
<keyword evidence="3" id="KW-0804">Transcription</keyword>
<protein>
    <recommendedName>
        <fullName evidence="8">Transcriptional regulator</fullName>
    </recommendedName>
</protein>
<dbReference type="CDD" id="cd05013">
    <property type="entry name" value="SIS_RpiR"/>
    <property type="match status" value="1"/>
</dbReference>
<dbReference type="GO" id="GO:0003677">
    <property type="term" value="F:DNA binding"/>
    <property type="evidence" value="ECO:0007669"/>
    <property type="project" value="UniProtKB-KW"/>
</dbReference>
<evidence type="ECO:0008006" key="8">
    <source>
        <dbReference type="Google" id="ProtNLM"/>
    </source>
</evidence>
<keyword evidence="7" id="KW-1185">Reference proteome</keyword>
<dbReference type="OrthoDB" id="3684496at2"/>
<dbReference type="InterPro" id="IPR047640">
    <property type="entry name" value="RpiR-like"/>
</dbReference>
<dbReference type="InterPro" id="IPR001347">
    <property type="entry name" value="SIS_dom"/>
</dbReference>
<evidence type="ECO:0000313" key="6">
    <source>
        <dbReference type="EMBL" id="GAX46893.1"/>
    </source>
</evidence>
<dbReference type="GO" id="GO:0097367">
    <property type="term" value="F:carbohydrate derivative binding"/>
    <property type="evidence" value="ECO:0007669"/>
    <property type="project" value="InterPro"/>
</dbReference>
<dbReference type="Gene3D" id="1.10.10.10">
    <property type="entry name" value="Winged helix-like DNA-binding domain superfamily/Winged helix DNA-binding domain"/>
    <property type="match status" value="1"/>
</dbReference>
<evidence type="ECO:0000256" key="1">
    <source>
        <dbReference type="ARBA" id="ARBA00023015"/>
    </source>
</evidence>
<evidence type="ECO:0000313" key="7">
    <source>
        <dbReference type="Proteomes" id="UP000218689"/>
    </source>
</evidence>
<reference evidence="7" key="1">
    <citation type="submission" date="2017-08" db="EMBL/GenBank/DDBJ databases">
        <title>Draft genome sequence of Lactococcus sp. strain Rs-Y01, isolated from the gut of the lower termite Reticulitermes speratus.</title>
        <authorList>
            <person name="Ohkuma M."/>
            <person name="Yuki M."/>
        </authorList>
    </citation>
    <scope>NUCLEOTIDE SEQUENCE [LARGE SCALE GENOMIC DNA]</scope>
    <source>
        <strain evidence="7">Rs-Y01</strain>
    </source>
</reference>
<dbReference type="SUPFAM" id="SSF46689">
    <property type="entry name" value="Homeodomain-like"/>
    <property type="match status" value="1"/>
</dbReference>
<gene>
    <name evidence="6" type="ORF">RsY01_473</name>
</gene>
<dbReference type="Proteomes" id="UP000218689">
    <property type="component" value="Unassembled WGS sequence"/>
</dbReference>
<organism evidence="6 7">
    <name type="scientific">Pseudolactococcus reticulitermitis</name>
    <dbReference type="NCBI Taxonomy" id="2025039"/>
    <lineage>
        <taxon>Bacteria</taxon>
        <taxon>Bacillati</taxon>
        <taxon>Bacillota</taxon>
        <taxon>Bacilli</taxon>
        <taxon>Lactobacillales</taxon>
        <taxon>Streptococcaceae</taxon>
        <taxon>Pseudolactococcus</taxon>
    </lineage>
</organism>
<dbReference type="Pfam" id="PF01418">
    <property type="entry name" value="HTH_6"/>
    <property type="match status" value="1"/>
</dbReference>
<evidence type="ECO:0000256" key="2">
    <source>
        <dbReference type="ARBA" id="ARBA00023125"/>
    </source>
</evidence>
<comment type="caution">
    <text evidence="6">The sequence shown here is derived from an EMBL/GenBank/DDBJ whole genome shotgun (WGS) entry which is preliminary data.</text>
</comment>
<accession>A0A224XB61</accession>
<dbReference type="InterPro" id="IPR000281">
    <property type="entry name" value="HTH_RpiR"/>
</dbReference>
<name>A0A224XB61_9LACT</name>
<keyword evidence="2" id="KW-0238">DNA-binding</keyword>
<dbReference type="GO" id="GO:1901135">
    <property type="term" value="P:carbohydrate derivative metabolic process"/>
    <property type="evidence" value="ECO:0007669"/>
    <property type="project" value="InterPro"/>
</dbReference>
<dbReference type="SUPFAM" id="SSF53697">
    <property type="entry name" value="SIS domain"/>
    <property type="match status" value="1"/>
</dbReference>
<dbReference type="PANTHER" id="PTHR30514:SF21">
    <property type="entry name" value="RPIR-FAMILY TRANSCRIPTIONAL REGULATOR"/>
    <property type="match status" value="1"/>
</dbReference>
<dbReference type="Pfam" id="PF01380">
    <property type="entry name" value="SIS"/>
    <property type="match status" value="1"/>
</dbReference>
<dbReference type="RefSeq" id="WP_094783954.1">
    <property type="nucleotide sequence ID" value="NZ_BEDT01000001.1"/>
</dbReference>
<evidence type="ECO:0000259" key="4">
    <source>
        <dbReference type="PROSITE" id="PS51071"/>
    </source>
</evidence>
<feature type="domain" description="SIS" evidence="5">
    <location>
        <begin position="108"/>
        <end position="248"/>
    </location>
</feature>
<dbReference type="InterPro" id="IPR036388">
    <property type="entry name" value="WH-like_DNA-bd_sf"/>
</dbReference>
<dbReference type="PROSITE" id="PS51071">
    <property type="entry name" value="HTH_RPIR"/>
    <property type="match status" value="1"/>
</dbReference>
<dbReference type="InterPro" id="IPR046348">
    <property type="entry name" value="SIS_dom_sf"/>
</dbReference>
<dbReference type="PROSITE" id="PS51464">
    <property type="entry name" value="SIS"/>
    <property type="match status" value="1"/>
</dbReference>
<evidence type="ECO:0000259" key="5">
    <source>
        <dbReference type="PROSITE" id="PS51464"/>
    </source>
</evidence>
<dbReference type="InterPro" id="IPR035472">
    <property type="entry name" value="RpiR-like_SIS"/>
</dbReference>
<dbReference type="Gene3D" id="3.40.50.10490">
    <property type="entry name" value="Glucose-6-phosphate isomerase like protein, domain 1"/>
    <property type="match status" value="1"/>
</dbReference>
<dbReference type="InterPro" id="IPR009057">
    <property type="entry name" value="Homeodomain-like_sf"/>
</dbReference>
<keyword evidence="1" id="KW-0805">Transcription regulation</keyword>
<evidence type="ECO:0000256" key="3">
    <source>
        <dbReference type="ARBA" id="ARBA00023163"/>
    </source>
</evidence>
<dbReference type="GO" id="GO:0003700">
    <property type="term" value="F:DNA-binding transcription factor activity"/>
    <property type="evidence" value="ECO:0007669"/>
    <property type="project" value="InterPro"/>
</dbReference>
<dbReference type="PANTHER" id="PTHR30514">
    <property type="entry name" value="GLUCOKINASE"/>
    <property type="match status" value="1"/>
</dbReference>
<dbReference type="AlphaFoldDB" id="A0A224XB61"/>
<feature type="domain" description="HTH rpiR-type" evidence="4">
    <location>
        <begin position="3"/>
        <end position="76"/>
    </location>
</feature>
<dbReference type="EMBL" id="BEDT01000001">
    <property type="protein sequence ID" value="GAX46893.1"/>
    <property type="molecule type" value="Genomic_DNA"/>
</dbReference>
<proteinExistence type="predicted"/>